<dbReference type="InterPro" id="IPR039335">
    <property type="entry name" value="SIB1/2"/>
</dbReference>
<proteinExistence type="predicted"/>
<dbReference type="AlphaFoldDB" id="A0A2H9ZXX7"/>
<dbReference type="Pfam" id="PF05678">
    <property type="entry name" value="VQ"/>
    <property type="match status" value="1"/>
</dbReference>
<reference evidence="2 3" key="1">
    <citation type="journal article" date="2017" name="Nature">
        <title>The Apostasia genome and the evolution of orchids.</title>
        <authorList>
            <person name="Zhang G.Q."/>
            <person name="Liu K.W."/>
            <person name="Li Z."/>
            <person name="Lohaus R."/>
            <person name="Hsiao Y.Y."/>
            <person name="Niu S.C."/>
            <person name="Wang J.Y."/>
            <person name="Lin Y.C."/>
            <person name="Xu Q."/>
            <person name="Chen L.J."/>
            <person name="Yoshida K."/>
            <person name="Fujiwara S."/>
            <person name="Wang Z.W."/>
            <person name="Zhang Y.Q."/>
            <person name="Mitsuda N."/>
            <person name="Wang M."/>
            <person name="Liu G.H."/>
            <person name="Pecoraro L."/>
            <person name="Huang H.X."/>
            <person name="Xiao X.J."/>
            <person name="Lin M."/>
            <person name="Wu X.Y."/>
            <person name="Wu W.L."/>
            <person name="Chen Y.Y."/>
            <person name="Chang S.B."/>
            <person name="Sakamoto S."/>
            <person name="Ohme-Takagi M."/>
            <person name="Yagi M."/>
            <person name="Zeng S.J."/>
            <person name="Shen C.Y."/>
            <person name="Yeh C.M."/>
            <person name="Luo Y.B."/>
            <person name="Tsai W.C."/>
            <person name="Van de Peer Y."/>
            <person name="Liu Z.J."/>
        </authorList>
    </citation>
    <scope>NUCLEOTIDE SEQUENCE [LARGE SCALE GENOMIC DNA]</scope>
    <source>
        <strain evidence="3">cv. Shenzhen</strain>
        <tissue evidence="2">Stem</tissue>
    </source>
</reference>
<protein>
    <submittedName>
        <fullName evidence="2">Sigma factor binding protein 1, chloroplastic</fullName>
    </submittedName>
</protein>
<sequence length="125" mass="13636">MKKKKAFKQSNNNPPMMKPMKVVYFSNPMRVTTTASAFRSLVQELTGRHSVIADELITPPPPPPPLPTASAAGFLSPAGELCFGPCCCVDPFGTLEDFAGQHWPETVPYEPPHLHGAEELCCWPA</sequence>
<evidence type="ECO:0000313" key="3">
    <source>
        <dbReference type="Proteomes" id="UP000236161"/>
    </source>
</evidence>
<organism evidence="2 3">
    <name type="scientific">Apostasia shenzhenica</name>
    <dbReference type="NCBI Taxonomy" id="1088818"/>
    <lineage>
        <taxon>Eukaryota</taxon>
        <taxon>Viridiplantae</taxon>
        <taxon>Streptophyta</taxon>
        <taxon>Embryophyta</taxon>
        <taxon>Tracheophyta</taxon>
        <taxon>Spermatophyta</taxon>
        <taxon>Magnoliopsida</taxon>
        <taxon>Liliopsida</taxon>
        <taxon>Asparagales</taxon>
        <taxon>Orchidaceae</taxon>
        <taxon>Apostasioideae</taxon>
        <taxon>Apostasia</taxon>
    </lineage>
</organism>
<gene>
    <name evidence="2" type="primary">SIB1</name>
    <name evidence="2" type="ORF">AXF42_Ash021078</name>
</gene>
<accession>A0A2H9ZXX7</accession>
<dbReference type="Proteomes" id="UP000236161">
    <property type="component" value="Unassembled WGS sequence"/>
</dbReference>
<dbReference type="OrthoDB" id="665788at2759"/>
<dbReference type="PANTHER" id="PTHR33624">
    <property type="entry name" value="SIGMA FACTOR BINDING PROTEIN 1, CHLOROPLASTIC"/>
    <property type="match status" value="1"/>
</dbReference>
<name>A0A2H9ZXX7_9ASPA</name>
<dbReference type="EMBL" id="KZ452967">
    <property type="protein sequence ID" value="PKA48144.1"/>
    <property type="molecule type" value="Genomic_DNA"/>
</dbReference>
<keyword evidence="3" id="KW-1185">Reference proteome</keyword>
<dbReference type="InterPro" id="IPR008889">
    <property type="entry name" value="VQ"/>
</dbReference>
<feature type="domain" description="VQ" evidence="1">
    <location>
        <begin position="26"/>
        <end position="50"/>
    </location>
</feature>
<evidence type="ECO:0000313" key="2">
    <source>
        <dbReference type="EMBL" id="PKA48144.1"/>
    </source>
</evidence>
<evidence type="ECO:0000259" key="1">
    <source>
        <dbReference type="Pfam" id="PF05678"/>
    </source>
</evidence>
<dbReference type="PANTHER" id="PTHR33624:SF2">
    <property type="entry name" value="SIGMA FACTOR BINDING PROTEIN 1, CHLOROPLASTIC"/>
    <property type="match status" value="1"/>
</dbReference>